<feature type="non-terminal residue" evidence="1">
    <location>
        <position position="1"/>
    </location>
</feature>
<reference evidence="1" key="1">
    <citation type="submission" date="2020-05" db="EMBL/GenBank/DDBJ databases">
        <title>Phylogenomic resolution of chytrid fungi.</title>
        <authorList>
            <person name="Stajich J.E."/>
            <person name="Amses K."/>
            <person name="Simmons R."/>
            <person name="Seto K."/>
            <person name="Myers J."/>
            <person name="Bonds A."/>
            <person name="Quandt C.A."/>
            <person name="Barry K."/>
            <person name="Liu P."/>
            <person name="Grigoriev I."/>
            <person name="Longcore J.E."/>
            <person name="James T.Y."/>
        </authorList>
    </citation>
    <scope>NUCLEOTIDE SEQUENCE</scope>
    <source>
        <strain evidence="1">JEL0476</strain>
    </source>
</reference>
<dbReference type="Proteomes" id="UP001211065">
    <property type="component" value="Unassembled WGS sequence"/>
</dbReference>
<dbReference type="EMBL" id="JADGJW010002013">
    <property type="protein sequence ID" value="KAJ3199903.1"/>
    <property type="molecule type" value="Genomic_DNA"/>
</dbReference>
<protein>
    <submittedName>
        <fullName evidence="1">Uncharacterized protein</fullName>
    </submittedName>
</protein>
<organism evidence="1 2">
    <name type="scientific">Clydaea vesicula</name>
    <dbReference type="NCBI Taxonomy" id="447962"/>
    <lineage>
        <taxon>Eukaryota</taxon>
        <taxon>Fungi</taxon>
        <taxon>Fungi incertae sedis</taxon>
        <taxon>Chytridiomycota</taxon>
        <taxon>Chytridiomycota incertae sedis</taxon>
        <taxon>Chytridiomycetes</taxon>
        <taxon>Lobulomycetales</taxon>
        <taxon>Lobulomycetaceae</taxon>
        <taxon>Clydaea</taxon>
    </lineage>
</organism>
<accession>A0AAD5TSL0</accession>
<proteinExistence type="predicted"/>
<name>A0AAD5TSL0_9FUNG</name>
<evidence type="ECO:0000313" key="2">
    <source>
        <dbReference type="Proteomes" id="UP001211065"/>
    </source>
</evidence>
<evidence type="ECO:0000313" key="1">
    <source>
        <dbReference type="EMBL" id="KAJ3199903.1"/>
    </source>
</evidence>
<gene>
    <name evidence="1" type="ORF">HK099_002965</name>
</gene>
<keyword evidence="2" id="KW-1185">Reference proteome</keyword>
<dbReference type="AlphaFoldDB" id="A0AAD5TSL0"/>
<sequence>NRKLTLLKSHLDNDEFKKVDNLIKRWKEASTSALIHLRDLIGPKQFDVEENKNNSAFDSHNEHGWESRRGVKFFKVFVDSIKSETKNVDLTKFVENINNNVKDFDQDSEGQSKYSQLRVFTLKEICNRLNIDVNLLGNYNSEDDNFT</sequence>
<comment type="caution">
    <text evidence="1">The sequence shown here is derived from an EMBL/GenBank/DDBJ whole genome shotgun (WGS) entry which is preliminary data.</text>
</comment>